<dbReference type="InterPro" id="IPR003591">
    <property type="entry name" value="Leu-rich_rpt_typical-subtyp"/>
</dbReference>
<accession>A0A4S2M8C7</accession>
<dbReference type="PANTHER" id="PTHR24366:SF96">
    <property type="entry name" value="LEUCINE RICH REPEAT CONTAINING 53"/>
    <property type="match status" value="1"/>
</dbReference>
<evidence type="ECO:0000256" key="6">
    <source>
        <dbReference type="SAM" id="SignalP"/>
    </source>
</evidence>
<dbReference type="SUPFAM" id="SSF48726">
    <property type="entry name" value="Immunoglobulin"/>
    <property type="match status" value="1"/>
</dbReference>
<keyword evidence="5" id="KW-1133">Transmembrane helix</keyword>
<dbReference type="PANTHER" id="PTHR24366">
    <property type="entry name" value="IG(IMMUNOGLOBULIN) AND LRR(LEUCINE RICH REPEAT) DOMAINS"/>
    <property type="match status" value="1"/>
</dbReference>
<gene>
    <name evidence="8" type="ORF">CRM22_001930</name>
</gene>
<evidence type="ECO:0000256" key="1">
    <source>
        <dbReference type="ARBA" id="ARBA00022614"/>
    </source>
</evidence>
<dbReference type="PROSITE" id="PS51450">
    <property type="entry name" value="LRR"/>
    <property type="match status" value="1"/>
</dbReference>
<dbReference type="Pfam" id="PF13855">
    <property type="entry name" value="LRR_8"/>
    <property type="match status" value="1"/>
</dbReference>
<dbReference type="InterPro" id="IPR001611">
    <property type="entry name" value="Leu-rich_rpt"/>
</dbReference>
<dbReference type="EMBL" id="SJOL01003400">
    <property type="protein sequence ID" value="TGZ72703.1"/>
    <property type="molecule type" value="Genomic_DNA"/>
</dbReference>
<feature type="chain" id="PRO_5020886888" description="Ig-like domain-containing protein" evidence="6">
    <location>
        <begin position="19"/>
        <end position="741"/>
    </location>
</feature>
<dbReference type="STRING" id="147828.A0A4S2M8C7"/>
<proteinExistence type="predicted"/>
<keyword evidence="9" id="KW-1185">Reference proteome</keyword>
<dbReference type="InterPro" id="IPR013783">
    <property type="entry name" value="Ig-like_fold"/>
</dbReference>
<evidence type="ECO:0000256" key="4">
    <source>
        <dbReference type="ARBA" id="ARBA00023157"/>
    </source>
</evidence>
<evidence type="ECO:0000313" key="9">
    <source>
        <dbReference type="Proteomes" id="UP000308267"/>
    </source>
</evidence>
<reference evidence="8 9" key="1">
    <citation type="journal article" date="2019" name="BMC Genomics">
        <title>New insights from Opisthorchis felineus genome: update on genomics of the epidemiologically important liver flukes.</title>
        <authorList>
            <person name="Ershov N.I."/>
            <person name="Mordvinov V.A."/>
            <person name="Prokhortchouk E.B."/>
            <person name="Pakharukova M.Y."/>
            <person name="Gunbin K.V."/>
            <person name="Ustyantsev K."/>
            <person name="Genaev M.A."/>
            <person name="Blinov A.G."/>
            <person name="Mazur A."/>
            <person name="Boulygina E."/>
            <person name="Tsygankova S."/>
            <person name="Khrameeva E."/>
            <person name="Chekanov N."/>
            <person name="Fan G."/>
            <person name="Xiao A."/>
            <person name="Zhang H."/>
            <person name="Xu X."/>
            <person name="Yang H."/>
            <person name="Solovyev V."/>
            <person name="Lee S.M."/>
            <person name="Liu X."/>
            <person name="Afonnikov D.A."/>
            <person name="Skryabin K.G."/>
        </authorList>
    </citation>
    <scope>NUCLEOTIDE SEQUENCE [LARGE SCALE GENOMIC DNA]</scope>
    <source>
        <strain evidence="8">AK-0245</strain>
        <tissue evidence="8">Whole organism</tissue>
    </source>
</reference>
<evidence type="ECO:0000256" key="3">
    <source>
        <dbReference type="ARBA" id="ARBA00022737"/>
    </source>
</evidence>
<feature type="transmembrane region" description="Helical" evidence="5">
    <location>
        <begin position="355"/>
        <end position="380"/>
    </location>
</feature>
<keyword evidence="3" id="KW-0677">Repeat</keyword>
<keyword evidence="5" id="KW-0472">Membrane</keyword>
<dbReference type="PROSITE" id="PS50835">
    <property type="entry name" value="IG_LIKE"/>
    <property type="match status" value="1"/>
</dbReference>
<organism evidence="8 9">
    <name type="scientific">Opisthorchis felineus</name>
    <dbReference type="NCBI Taxonomy" id="147828"/>
    <lineage>
        <taxon>Eukaryota</taxon>
        <taxon>Metazoa</taxon>
        <taxon>Spiralia</taxon>
        <taxon>Lophotrochozoa</taxon>
        <taxon>Platyhelminthes</taxon>
        <taxon>Trematoda</taxon>
        <taxon>Digenea</taxon>
        <taxon>Opisthorchiida</taxon>
        <taxon>Opisthorchiata</taxon>
        <taxon>Opisthorchiidae</taxon>
        <taxon>Opisthorchis</taxon>
    </lineage>
</organism>
<keyword evidence="4" id="KW-1015">Disulfide bond</keyword>
<feature type="domain" description="Ig-like" evidence="7">
    <location>
        <begin position="226"/>
        <end position="339"/>
    </location>
</feature>
<keyword evidence="2 6" id="KW-0732">Signal</keyword>
<comment type="caution">
    <text evidence="8">The sequence shown here is derived from an EMBL/GenBank/DDBJ whole genome shotgun (WGS) entry which is preliminary data.</text>
</comment>
<keyword evidence="1" id="KW-0433">Leucine-rich repeat</keyword>
<dbReference type="Gene3D" id="3.80.10.10">
    <property type="entry name" value="Ribonuclease Inhibitor"/>
    <property type="match status" value="1"/>
</dbReference>
<evidence type="ECO:0000259" key="7">
    <source>
        <dbReference type="PROSITE" id="PS50835"/>
    </source>
</evidence>
<dbReference type="Proteomes" id="UP000308267">
    <property type="component" value="Unassembled WGS sequence"/>
</dbReference>
<dbReference type="InterPro" id="IPR003599">
    <property type="entry name" value="Ig_sub"/>
</dbReference>
<feature type="signal peptide" evidence="6">
    <location>
        <begin position="1"/>
        <end position="18"/>
    </location>
</feature>
<dbReference type="InterPro" id="IPR032675">
    <property type="entry name" value="LRR_dom_sf"/>
</dbReference>
<dbReference type="Gene3D" id="2.60.40.10">
    <property type="entry name" value="Immunoglobulins"/>
    <property type="match status" value="1"/>
</dbReference>
<evidence type="ECO:0000313" key="8">
    <source>
        <dbReference type="EMBL" id="TGZ72703.1"/>
    </source>
</evidence>
<dbReference type="InterPro" id="IPR036179">
    <property type="entry name" value="Ig-like_dom_sf"/>
</dbReference>
<dbReference type="SUPFAM" id="SSF52058">
    <property type="entry name" value="L domain-like"/>
    <property type="match status" value="1"/>
</dbReference>
<protein>
    <recommendedName>
        <fullName evidence="7">Ig-like domain-containing protein</fullName>
    </recommendedName>
</protein>
<dbReference type="SMART" id="SM00409">
    <property type="entry name" value="IG"/>
    <property type="match status" value="1"/>
</dbReference>
<dbReference type="AlphaFoldDB" id="A0A4S2M8C7"/>
<keyword evidence="5" id="KW-0812">Transmembrane</keyword>
<name>A0A4S2M8C7_OPIFE</name>
<dbReference type="InterPro" id="IPR007110">
    <property type="entry name" value="Ig-like_dom"/>
</dbReference>
<sequence length="741" mass="81302">MRCTLLVGILYFVLYVCSKSDVLGECMVSGVGESECYVVLGDNDSLIDSSVYGQCSSNSSILNVREKNPNITRRLTTDLFFDYFLRLQHVVIDVNHLLIELGSLHTGRASTICSLTIRNCGISSLPSVGAFYGLSNLEHLDLSQNSLMELPVDFSAHTPLLSSIDVSNNILRSLVGFTGNTVHDNLRLVNVSGNPIDCTCENAWFLTKGKFVGLSSCKIWPQPCAPVMSVTTSTSATAQNHSKFSVLAGGSLTLNCTVQSNFQTDLLWFTPIGVIAPVSSSSNDSTVSYSYFVQPILAPTVLHVSFMSAMSELRVENARGHLAGQWYCVVRSAFGLTVSEPVFLQVFSSMYSEQVYYLSLCYGYGAMLVLLLIGIIGGTIRYCSETRCMRRPQPPFAYGGKTFIGVIPVPEVDEESSQEKPEEVNTTYDLNEGSLRYVSTGRFCNICLKPYTYWFCTNCRAVHFAECLFSPDQIKQYAPGDVPSGEIASDGEIKLLTQVPPCATESGSFSRSVPGTSTVQVLDAHEPLMPHSHGPHPVSHEVVCTDRHATFTSSDYVYVRSGDCMIKVRPSHESLDGPSNSTQLLVDSICLHSKQRPSSADVKLIVSNEKLAEEYRDALADLARAVESPDPAHFREHLEAFRSRLRRDVGHGVKVLRGEFRGLRAKSAKSVANLRSQSSAAAQRMRAGFSHGVQQVKGGMRSMAELCSRTGTIGQTISVVSVYVDETDQVRKERFISDFVF</sequence>
<dbReference type="OrthoDB" id="6263240at2759"/>
<evidence type="ECO:0000256" key="5">
    <source>
        <dbReference type="SAM" id="Phobius"/>
    </source>
</evidence>
<evidence type="ECO:0000256" key="2">
    <source>
        <dbReference type="ARBA" id="ARBA00022729"/>
    </source>
</evidence>
<dbReference type="SMART" id="SM00369">
    <property type="entry name" value="LRR_TYP"/>
    <property type="match status" value="1"/>
</dbReference>